<dbReference type="InterPro" id="IPR006016">
    <property type="entry name" value="UspA"/>
</dbReference>
<evidence type="ECO:0000259" key="1">
    <source>
        <dbReference type="Pfam" id="PF00582"/>
    </source>
</evidence>
<reference evidence="2" key="1">
    <citation type="submission" date="2022-03" db="EMBL/GenBank/DDBJ databases">
        <title>Identification of a novel bacterium isolated from mangrove sediments.</title>
        <authorList>
            <person name="Pan X."/>
        </authorList>
    </citation>
    <scope>NUCLEOTIDE SEQUENCE</scope>
    <source>
        <strain evidence="2">B2637</strain>
    </source>
</reference>
<feature type="domain" description="UspA" evidence="1">
    <location>
        <begin position="5"/>
        <end position="139"/>
    </location>
</feature>
<dbReference type="RefSeq" id="WP_039395529.1">
    <property type="nucleotide sequence ID" value="NZ_JALHAT010000003.1"/>
</dbReference>
<dbReference type="CDD" id="cd00293">
    <property type="entry name" value="USP-like"/>
    <property type="match status" value="1"/>
</dbReference>
<accession>A0ABT0A9K6</accession>
<evidence type="ECO:0000313" key="2">
    <source>
        <dbReference type="EMBL" id="MCJ1959875.1"/>
    </source>
</evidence>
<sequence>MRVYLVIVDESDEALVALHYAARRAAKTEGALHLLAIVPPQEFNAFAGVQATIEEEARARAETLVTAAAGNLLSQGAKMPLISVEVGEDIKVVRKYLEAHPEVSALVLGAAREGGPGPLVSHFTGSGLARMACPVFVVPGNLDDAAIERLADN</sequence>
<gene>
    <name evidence="2" type="ORF">MTR65_04190</name>
</gene>
<protein>
    <submittedName>
        <fullName evidence="2">Universal stress protein</fullName>
    </submittedName>
</protein>
<proteinExistence type="predicted"/>
<keyword evidence="3" id="KW-1185">Reference proteome</keyword>
<dbReference type="Pfam" id="PF00582">
    <property type="entry name" value="Usp"/>
    <property type="match status" value="1"/>
</dbReference>
<organism evidence="2 3">
    <name type="scientific">Novosphingobium mangrovi</name>
    <name type="common">ex Hu et al. 2023</name>
    <dbReference type="NCBI Taxonomy" id="2930094"/>
    <lineage>
        <taxon>Bacteria</taxon>
        <taxon>Pseudomonadati</taxon>
        <taxon>Pseudomonadota</taxon>
        <taxon>Alphaproteobacteria</taxon>
        <taxon>Sphingomonadales</taxon>
        <taxon>Sphingomonadaceae</taxon>
        <taxon>Novosphingobium</taxon>
    </lineage>
</organism>
<comment type="caution">
    <text evidence="2">The sequence shown here is derived from an EMBL/GenBank/DDBJ whole genome shotgun (WGS) entry which is preliminary data.</text>
</comment>
<dbReference type="Proteomes" id="UP001162802">
    <property type="component" value="Unassembled WGS sequence"/>
</dbReference>
<dbReference type="EMBL" id="JALHAT010000003">
    <property type="protein sequence ID" value="MCJ1959875.1"/>
    <property type="molecule type" value="Genomic_DNA"/>
</dbReference>
<evidence type="ECO:0000313" key="3">
    <source>
        <dbReference type="Proteomes" id="UP001162802"/>
    </source>
</evidence>
<name>A0ABT0A9K6_9SPHN</name>
<dbReference type="Gene3D" id="3.40.50.12370">
    <property type="match status" value="1"/>
</dbReference>
<dbReference type="SUPFAM" id="SSF52402">
    <property type="entry name" value="Adenine nucleotide alpha hydrolases-like"/>
    <property type="match status" value="1"/>
</dbReference>